<proteinExistence type="predicted"/>
<dbReference type="GeneID" id="77811872"/>
<feature type="region of interest" description="Disordered" evidence="1">
    <location>
        <begin position="153"/>
        <end position="180"/>
    </location>
</feature>
<dbReference type="Proteomes" id="UP001164743">
    <property type="component" value="Chromosome 7A"/>
</dbReference>
<sequence>MPNYMFQLQSAVLSNPPPPPASNSDTLDNAALLFAGSVFNSQTHKLTTSSPTLQFKSLKPNPFKSCRRAFCGRFHGSPSASLHHEIPLGQVINWHNIISSTEPPPFNPPLLAEATRHEEHGDANLLGDDFDPLAGYENKDWVIGDLDTRRKSDQTTTITEQDSSNHCHQASSQKPNLTHHVSASCAQETLQPGAATLKHCSHKPRAARQYQTFNSLGRVHILKKEEEKIVKQQICLQENRSGQQAQTN</sequence>
<dbReference type="RefSeq" id="XP_053022205.1">
    <property type="nucleotide sequence ID" value="XM_053170977.1"/>
</dbReference>
<evidence type="ECO:0000313" key="2">
    <source>
        <dbReference type="EMBL" id="WAQ86650.1"/>
    </source>
</evidence>
<dbReference type="EMBL" id="CP110427">
    <property type="protein sequence ID" value="WAQ86650.1"/>
    <property type="molecule type" value="Genomic_DNA"/>
</dbReference>
<organism evidence="2 3">
    <name type="scientific">Puccinia triticina</name>
    <dbReference type="NCBI Taxonomy" id="208348"/>
    <lineage>
        <taxon>Eukaryota</taxon>
        <taxon>Fungi</taxon>
        <taxon>Dikarya</taxon>
        <taxon>Basidiomycota</taxon>
        <taxon>Pucciniomycotina</taxon>
        <taxon>Pucciniomycetes</taxon>
        <taxon>Pucciniales</taxon>
        <taxon>Pucciniaceae</taxon>
        <taxon>Puccinia</taxon>
    </lineage>
</organism>
<protein>
    <recommendedName>
        <fullName evidence="4">C3H1-type domain-containing protein</fullName>
    </recommendedName>
</protein>
<evidence type="ECO:0000256" key="1">
    <source>
        <dbReference type="SAM" id="MobiDB-lite"/>
    </source>
</evidence>
<gene>
    <name evidence="2" type="ORF">PtA15_7A377</name>
</gene>
<accession>A0ABY7CNP0</accession>
<name>A0ABY7CNP0_9BASI</name>
<evidence type="ECO:0000313" key="3">
    <source>
        <dbReference type="Proteomes" id="UP001164743"/>
    </source>
</evidence>
<evidence type="ECO:0008006" key="4">
    <source>
        <dbReference type="Google" id="ProtNLM"/>
    </source>
</evidence>
<reference evidence="2" key="1">
    <citation type="submission" date="2022-10" db="EMBL/GenBank/DDBJ databases">
        <title>Puccinia triticina Genome sequencing and assembly.</title>
        <authorList>
            <person name="Li C."/>
        </authorList>
    </citation>
    <scope>NUCLEOTIDE SEQUENCE</scope>
    <source>
        <strain evidence="2">Pt15</strain>
    </source>
</reference>
<keyword evidence="3" id="KW-1185">Reference proteome</keyword>
<feature type="compositionally biased region" description="Polar residues" evidence="1">
    <location>
        <begin position="154"/>
        <end position="180"/>
    </location>
</feature>